<dbReference type="EMBL" id="CP111024">
    <property type="protein sequence ID" value="WAR24588.1"/>
    <property type="molecule type" value="Genomic_DNA"/>
</dbReference>
<dbReference type="InterPro" id="IPR011009">
    <property type="entry name" value="Kinase-like_dom_sf"/>
</dbReference>
<dbReference type="PROSITE" id="PS50011">
    <property type="entry name" value="PROTEIN_KINASE_DOM"/>
    <property type="match status" value="1"/>
</dbReference>
<dbReference type="PANTHER" id="PTHR26392">
    <property type="entry name" value="MITOGEN-ACTIVATED PROTEIN KINASE KINASE KINASE 7-RELATED"/>
    <property type="match status" value="1"/>
</dbReference>
<gene>
    <name evidence="2" type="ORF">MAR_038257</name>
</gene>
<protein>
    <submittedName>
        <fullName evidence="2">DUSTY-like protein</fullName>
    </submittedName>
</protein>
<dbReference type="Gene3D" id="1.10.510.10">
    <property type="entry name" value="Transferase(Phosphotransferase) domain 1"/>
    <property type="match status" value="1"/>
</dbReference>
<name>A0ABY7FQU6_MYAAR</name>
<dbReference type="Pfam" id="PF00069">
    <property type="entry name" value="Pkinase"/>
    <property type="match status" value="1"/>
</dbReference>
<dbReference type="PANTHER" id="PTHR26392:SF92">
    <property type="entry name" value="PROTEIN KINASE DOMAIN-CONTAINING PROTEIN"/>
    <property type="match status" value="1"/>
</dbReference>
<dbReference type="InterPro" id="IPR000719">
    <property type="entry name" value="Prot_kinase_dom"/>
</dbReference>
<organism evidence="2 3">
    <name type="scientific">Mya arenaria</name>
    <name type="common">Soft-shell clam</name>
    <dbReference type="NCBI Taxonomy" id="6604"/>
    <lineage>
        <taxon>Eukaryota</taxon>
        <taxon>Metazoa</taxon>
        <taxon>Spiralia</taxon>
        <taxon>Lophotrochozoa</taxon>
        <taxon>Mollusca</taxon>
        <taxon>Bivalvia</taxon>
        <taxon>Autobranchia</taxon>
        <taxon>Heteroconchia</taxon>
        <taxon>Euheterodonta</taxon>
        <taxon>Imparidentia</taxon>
        <taxon>Neoheterodontei</taxon>
        <taxon>Myida</taxon>
        <taxon>Myoidea</taxon>
        <taxon>Myidae</taxon>
        <taxon>Mya</taxon>
    </lineage>
</organism>
<reference evidence="2" key="1">
    <citation type="submission" date="2022-11" db="EMBL/GenBank/DDBJ databases">
        <title>Centuries of genome instability and evolution in soft-shell clam transmissible cancer (bioRxiv).</title>
        <authorList>
            <person name="Hart S.F.M."/>
            <person name="Yonemitsu M.A."/>
            <person name="Giersch R.M."/>
            <person name="Beal B.F."/>
            <person name="Arriagada G."/>
            <person name="Davis B.W."/>
            <person name="Ostrander E.A."/>
            <person name="Goff S.P."/>
            <person name="Metzger M.J."/>
        </authorList>
    </citation>
    <scope>NUCLEOTIDE SEQUENCE</scope>
    <source>
        <strain evidence="2">MELC-2E11</strain>
        <tissue evidence="2">Siphon/mantle</tissue>
    </source>
</reference>
<accession>A0ABY7FQU6</accession>
<evidence type="ECO:0000313" key="2">
    <source>
        <dbReference type="EMBL" id="WAR24588.1"/>
    </source>
</evidence>
<feature type="domain" description="Protein kinase" evidence="1">
    <location>
        <begin position="1"/>
        <end position="209"/>
    </location>
</feature>
<evidence type="ECO:0000259" key="1">
    <source>
        <dbReference type="PROSITE" id="PS50011"/>
    </source>
</evidence>
<keyword evidence="3" id="KW-1185">Reference proteome</keyword>
<dbReference type="Proteomes" id="UP001164746">
    <property type="component" value="Chromosome 13"/>
</dbReference>
<proteinExistence type="predicted"/>
<evidence type="ECO:0000313" key="3">
    <source>
        <dbReference type="Proteomes" id="UP001164746"/>
    </source>
</evidence>
<sequence>MRLYELRHVATDVINVSQLSREKEVRSGYFSTVYKAHLQLTGDIESRVVSLKVLKWRIDGDEMYTLLQEVDSLRDLKLSNVMMKGDVAKLCDLAFTRQDVDSTGTFVGTMSHMSPEMLSNKRYTYKTDIYSLGILLWELWYGRYVYSEDEYRTIQCTVLIDDIKAGTRPRCDKKFAMVDSLREIVEKCWDQDPTIRPEARDVALIIKVL</sequence>
<dbReference type="SUPFAM" id="SSF56112">
    <property type="entry name" value="Protein kinase-like (PK-like)"/>
    <property type="match status" value="1"/>
</dbReference>
<dbReference type="SMART" id="SM00220">
    <property type="entry name" value="S_TKc"/>
    <property type="match status" value="1"/>
</dbReference>